<protein>
    <recommendedName>
        <fullName evidence="3">MADS-box domain-containing protein</fullName>
    </recommendedName>
</protein>
<accession>K3ZMS1</accession>
<evidence type="ECO:0000313" key="2">
    <source>
        <dbReference type="Proteomes" id="UP000004995"/>
    </source>
</evidence>
<dbReference type="Proteomes" id="UP000004995">
    <property type="component" value="Unassembled WGS sequence"/>
</dbReference>
<dbReference type="HOGENOM" id="CLU_053053_11_0_1"/>
<reference evidence="1" key="2">
    <citation type="submission" date="2018-08" db="UniProtKB">
        <authorList>
            <consortium name="EnsemblPlants"/>
        </authorList>
    </citation>
    <scope>IDENTIFICATION</scope>
    <source>
        <strain evidence="1">Yugu1</strain>
    </source>
</reference>
<name>K3ZMS1_SETIT</name>
<dbReference type="Gramene" id="KQK94604">
    <property type="protein sequence ID" value="KQK94604"/>
    <property type="gene ID" value="SETIT_027891mg"/>
</dbReference>
<sequence>MEFDAHVIVVAFSPTSEPKAYGAPTADSVLRTYLPEIHSSPSPVCSETVVEAATRMNAGKQNLWKVDMKALGADELPVFVGALEVLRTDVQCHLDAMESSRKEKMQP</sequence>
<organism evidence="1 2">
    <name type="scientific">Setaria italica</name>
    <name type="common">Foxtail millet</name>
    <name type="synonym">Panicum italicum</name>
    <dbReference type="NCBI Taxonomy" id="4555"/>
    <lineage>
        <taxon>Eukaryota</taxon>
        <taxon>Viridiplantae</taxon>
        <taxon>Streptophyta</taxon>
        <taxon>Embryophyta</taxon>
        <taxon>Tracheophyta</taxon>
        <taxon>Spermatophyta</taxon>
        <taxon>Magnoliopsida</taxon>
        <taxon>Liliopsida</taxon>
        <taxon>Poales</taxon>
        <taxon>Poaceae</taxon>
        <taxon>PACMAD clade</taxon>
        <taxon>Panicoideae</taxon>
        <taxon>Panicodae</taxon>
        <taxon>Paniceae</taxon>
        <taxon>Cenchrinae</taxon>
        <taxon>Setaria</taxon>
    </lineage>
</organism>
<reference evidence="2" key="1">
    <citation type="journal article" date="2012" name="Nat. Biotechnol.">
        <title>Reference genome sequence of the model plant Setaria.</title>
        <authorList>
            <person name="Bennetzen J.L."/>
            <person name="Schmutz J."/>
            <person name="Wang H."/>
            <person name="Percifield R."/>
            <person name="Hawkins J."/>
            <person name="Pontaroli A.C."/>
            <person name="Estep M."/>
            <person name="Feng L."/>
            <person name="Vaughn J.N."/>
            <person name="Grimwood J."/>
            <person name="Jenkins J."/>
            <person name="Barry K."/>
            <person name="Lindquist E."/>
            <person name="Hellsten U."/>
            <person name="Deshpande S."/>
            <person name="Wang X."/>
            <person name="Wu X."/>
            <person name="Mitros T."/>
            <person name="Triplett J."/>
            <person name="Yang X."/>
            <person name="Ye C.Y."/>
            <person name="Mauro-Herrera M."/>
            <person name="Wang L."/>
            <person name="Li P."/>
            <person name="Sharma M."/>
            <person name="Sharma R."/>
            <person name="Ronald P.C."/>
            <person name="Panaud O."/>
            <person name="Kellogg E.A."/>
            <person name="Brutnell T.P."/>
            <person name="Doust A.N."/>
            <person name="Tuskan G.A."/>
            <person name="Rokhsar D."/>
            <person name="Devos K.M."/>
        </authorList>
    </citation>
    <scope>NUCLEOTIDE SEQUENCE [LARGE SCALE GENOMIC DNA]</scope>
    <source>
        <strain evidence="2">cv. Yugu1</strain>
    </source>
</reference>
<dbReference type="EMBL" id="AGNK02004936">
    <property type="status" value="NOT_ANNOTATED_CDS"/>
    <property type="molecule type" value="Genomic_DNA"/>
</dbReference>
<proteinExistence type="predicted"/>
<dbReference type="InParanoid" id="K3ZMS1"/>
<keyword evidence="2" id="KW-1185">Reference proteome</keyword>
<evidence type="ECO:0000313" key="1">
    <source>
        <dbReference type="EnsemblPlants" id="KQK94604"/>
    </source>
</evidence>
<dbReference type="EnsemblPlants" id="KQK94604">
    <property type="protein sequence ID" value="KQK94604"/>
    <property type="gene ID" value="SETIT_027891mg"/>
</dbReference>
<dbReference type="AlphaFoldDB" id="K3ZMS1"/>
<evidence type="ECO:0008006" key="3">
    <source>
        <dbReference type="Google" id="ProtNLM"/>
    </source>
</evidence>